<feature type="region of interest" description="Disordered" evidence="3">
    <location>
        <begin position="319"/>
        <end position="341"/>
    </location>
</feature>
<dbReference type="GO" id="GO:0006487">
    <property type="term" value="P:protein N-linked glycosylation"/>
    <property type="evidence" value="ECO:0007669"/>
    <property type="project" value="TreeGrafter"/>
</dbReference>
<dbReference type="GO" id="GO:0016020">
    <property type="term" value="C:membrane"/>
    <property type="evidence" value="ECO:0007669"/>
    <property type="project" value="InterPro"/>
</dbReference>
<gene>
    <name evidence="5" type="ORF">CCAE0312_LOCUS2713</name>
</gene>
<dbReference type="Pfam" id="PF01793">
    <property type="entry name" value="Glyco_transf_15"/>
    <property type="match status" value="1"/>
</dbReference>
<protein>
    <submittedName>
        <fullName evidence="5">Uncharacterized protein</fullName>
    </submittedName>
</protein>
<evidence type="ECO:0000256" key="1">
    <source>
        <dbReference type="ARBA" id="ARBA00007677"/>
    </source>
</evidence>
<keyword evidence="2" id="KW-0808">Transferase</keyword>
<feature type="signal peptide" evidence="4">
    <location>
        <begin position="1"/>
        <end position="20"/>
    </location>
</feature>
<dbReference type="AlphaFoldDB" id="A0A7S1TAD0"/>
<reference evidence="5" key="1">
    <citation type="submission" date="2021-01" db="EMBL/GenBank/DDBJ databases">
        <authorList>
            <person name="Corre E."/>
            <person name="Pelletier E."/>
            <person name="Niang G."/>
            <person name="Scheremetjew M."/>
            <person name="Finn R."/>
            <person name="Kale V."/>
            <person name="Holt S."/>
            <person name="Cochrane G."/>
            <person name="Meng A."/>
            <person name="Brown T."/>
            <person name="Cohen L."/>
        </authorList>
    </citation>
    <scope>NUCLEOTIDE SEQUENCE</scope>
    <source>
        <strain evidence="5">SAG 36.94</strain>
    </source>
</reference>
<dbReference type="GO" id="GO:0000032">
    <property type="term" value="P:cell wall mannoprotein biosynthetic process"/>
    <property type="evidence" value="ECO:0007669"/>
    <property type="project" value="TreeGrafter"/>
</dbReference>
<accession>A0A7S1TAD0</accession>
<comment type="similarity">
    <text evidence="1">Belongs to the glycosyltransferase 15 family.</text>
</comment>
<dbReference type="GO" id="GO:0005794">
    <property type="term" value="C:Golgi apparatus"/>
    <property type="evidence" value="ECO:0007669"/>
    <property type="project" value="TreeGrafter"/>
</dbReference>
<organism evidence="5">
    <name type="scientific">Compsopogon caeruleus</name>
    <dbReference type="NCBI Taxonomy" id="31354"/>
    <lineage>
        <taxon>Eukaryota</taxon>
        <taxon>Rhodophyta</taxon>
        <taxon>Compsopogonophyceae</taxon>
        <taxon>Compsopogonales</taxon>
        <taxon>Compsopogonaceae</taxon>
        <taxon>Compsopogon</taxon>
    </lineage>
</organism>
<name>A0A7S1TAD0_9RHOD</name>
<evidence type="ECO:0000256" key="4">
    <source>
        <dbReference type="SAM" id="SignalP"/>
    </source>
</evidence>
<evidence type="ECO:0000256" key="2">
    <source>
        <dbReference type="ARBA" id="ARBA00022679"/>
    </source>
</evidence>
<dbReference type="Gene3D" id="3.90.550.10">
    <property type="entry name" value="Spore Coat Polysaccharide Biosynthesis Protein SpsA, Chain A"/>
    <property type="match status" value="1"/>
</dbReference>
<dbReference type="PANTHER" id="PTHR31121:SF6">
    <property type="entry name" value="ALPHA-1,2 MANNOSYLTRANSFERASE KTR1"/>
    <property type="match status" value="1"/>
</dbReference>
<dbReference type="InterPro" id="IPR029044">
    <property type="entry name" value="Nucleotide-diphossugar_trans"/>
</dbReference>
<dbReference type="GO" id="GO:0000026">
    <property type="term" value="F:alpha-1,2-mannosyltransferase activity"/>
    <property type="evidence" value="ECO:0007669"/>
    <property type="project" value="TreeGrafter"/>
</dbReference>
<keyword evidence="4" id="KW-0732">Signal</keyword>
<feature type="chain" id="PRO_5030750897" evidence="4">
    <location>
        <begin position="21"/>
        <end position="341"/>
    </location>
</feature>
<dbReference type="SUPFAM" id="SSF53448">
    <property type="entry name" value="Nucleotide-diphospho-sugar transferases"/>
    <property type="match status" value="1"/>
</dbReference>
<sequence>MGTLLILGSIVWVWSDWSESNPNHKERELRKEDVRGCIVMVLTFRRSDMTQDDFHEERRRLWSALENWKTHFLSPMGFRYPIVMFHDGWWDRESPENQTRLKEAVGASQQDGGRSTGTLLVASMEVDRPLPEMNHHPEDFQIVNDSQGHCADRLSHRDANRILTHLMFESDVLEKFHYWLRFDPSVMLTRPVTMDPFQLMYDGGYDVGALECLGDLTCTETFYDFVRAYKVSNLIVPSSTSFFAAVESDGIMFGRAALAGRVDFFRKEVVRNLLRAFDANGGILRNQWDERHAYTAAIALYSSPDKVLTFKNHQLPLSRDNHPISSRKCPISSRGRSRRRW</sequence>
<dbReference type="EMBL" id="HBGH01004951">
    <property type="protein sequence ID" value="CAD9230660.1"/>
    <property type="molecule type" value="Transcribed_RNA"/>
</dbReference>
<proteinExistence type="inferred from homology"/>
<evidence type="ECO:0000313" key="5">
    <source>
        <dbReference type="EMBL" id="CAD9230660.1"/>
    </source>
</evidence>
<dbReference type="PANTHER" id="PTHR31121">
    <property type="entry name" value="ALPHA-1,2 MANNOSYLTRANSFERASE KTR1"/>
    <property type="match status" value="1"/>
</dbReference>
<dbReference type="InterPro" id="IPR002685">
    <property type="entry name" value="Glyco_trans_15"/>
</dbReference>
<evidence type="ECO:0000256" key="3">
    <source>
        <dbReference type="SAM" id="MobiDB-lite"/>
    </source>
</evidence>